<dbReference type="RefSeq" id="WP_146196457.1">
    <property type="nucleotide sequence ID" value="NZ_QGHP01000149.1"/>
</dbReference>
<comment type="caution">
    <text evidence="2">The sequence shown here is derived from an EMBL/GenBank/DDBJ whole genome shotgun (WGS) entry which is preliminary data.</text>
</comment>
<evidence type="ECO:0000256" key="1">
    <source>
        <dbReference type="SAM" id="Coils"/>
    </source>
</evidence>
<protein>
    <recommendedName>
        <fullName evidence="4">Phage tail tape measure protein</fullName>
    </recommendedName>
</protein>
<accession>A0A855XKL9</accession>
<keyword evidence="1" id="KW-0175">Coiled coil</keyword>
<gene>
    <name evidence="2" type="ORF">DKZ22_12500</name>
</gene>
<evidence type="ECO:0000313" key="3">
    <source>
        <dbReference type="Proteomes" id="UP000245980"/>
    </source>
</evidence>
<organism evidence="2 3">
    <name type="scientific">Limosilactobacillus reuteri</name>
    <name type="common">Lactobacillus reuteri</name>
    <dbReference type="NCBI Taxonomy" id="1598"/>
    <lineage>
        <taxon>Bacteria</taxon>
        <taxon>Bacillati</taxon>
        <taxon>Bacillota</taxon>
        <taxon>Bacilli</taxon>
        <taxon>Lactobacillales</taxon>
        <taxon>Lactobacillaceae</taxon>
        <taxon>Limosilactobacillus</taxon>
    </lineage>
</organism>
<feature type="non-terminal residue" evidence="2">
    <location>
        <position position="1"/>
    </location>
</feature>
<feature type="coiled-coil region" evidence="1">
    <location>
        <begin position="180"/>
        <end position="243"/>
    </location>
</feature>
<name>A0A855XKL9_LIMRT</name>
<evidence type="ECO:0008006" key="4">
    <source>
        <dbReference type="Google" id="ProtNLM"/>
    </source>
</evidence>
<dbReference type="Proteomes" id="UP000245980">
    <property type="component" value="Unassembled WGS sequence"/>
</dbReference>
<evidence type="ECO:0000313" key="2">
    <source>
        <dbReference type="EMBL" id="PWT38768.1"/>
    </source>
</evidence>
<sequence length="370" mass="42777">STYREYNNYLDLLQRLRDELSGYEKNSYEYNQLKAMIDEYQTSLDSTMSSLMDISKNEFGQTLDSIQKEFEKSVNKGMTADQAKFDQDVWYNPMQKELRLEEMRLKIVELEDKTVEKRIAALDAQERMSKAEADYVDKQLDLALAQQKLDNTINKKDVRYLEKDKDGKFNWTYIADQANVEEAQRAVNSAKQALEESKISNRNDYIQKVSETINSIKDGSINQEEARKRLEQLNDSYKFILKDIPTFDIAKVEDIIKAYNDYEKKNSDIINDYKRSVKPEVTQGYETIVKGFGDQFKAVSKDLGEIFGKQLREALNLPNGIRNAYGDGNDKSVHIDTINLELPNVKDANDFAEALKTLPQVAKQYATKKM</sequence>
<dbReference type="AlphaFoldDB" id="A0A855XKL9"/>
<dbReference type="EMBL" id="QGHT01000153">
    <property type="protein sequence ID" value="PWT38768.1"/>
    <property type="molecule type" value="Genomic_DNA"/>
</dbReference>
<reference evidence="2 3" key="1">
    <citation type="journal article" date="2018" name="Front. Microbiol.">
        <title>Comparative Genomics of the Herbivore Gut Symbiont Lactobacillus reuteri Reveals Genetic Diversity and Lifestyle Adaptation.</title>
        <authorList>
            <person name="Zhao J."/>
        </authorList>
    </citation>
    <scope>NUCLEOTIDE SEQUENCE [LARGE SCALE GENOMIC DNA]</scope>
    <source>
        <strain evidence="2 3">LR10</strain>
    </source>
</reference>
<proteinExistence type="predicted"/>